<evidence type="ECO:0000313" key="1">
    <source>
        <dbReference type="EMBL" id="KAJ5362352.1"/>
    </source>
</evidence>
<dbReference type="OrthoDB" id="4368793at2759"/>
<gene>
    <name evidence="1" type="ORF">N7541_003196</name>
</gene>
<reference evidence="1" key="1">
    <citation type="submission" date="2022-12" db="EMBL/GenBank/DDBJ databases">
        <authorList>
            <person name="Petersen C."/>
        </authorList>
    </citation>
    <scope>NUCLEOTIDE SEQUENCE</scope>
    <source>
        <strain evidence="1">IBT 35675</strain>
    </source>
</reference>
<protein>
    <submittedName>
        <fullName evidence="1">Uncharacterized protein</fullName>
    </submittedName>
</protein>
<sequence length="115" mass="12907">MRIPRTLRNLPAYFRYLDMGAAGILQLPAYELDNDGYIILYPGEAFCRVAGCPGRRHRYTSSRALRAHLSRHRLHLRPGTRGRMAPETELRMIAWYREVVVAGVPAAPAAATTAT</sequence>
<dbReference type="EMBL" id="JAPZBR010000002">
    <property type="protein sequence ID" value="KAJ5362352.1"/>
    <property type="molecule type" value="Genomic_DNA"/>
</dbReference>
<reference evidence="1" key="2">
    <citation type="journal article" date="2023" name="IMA Fungus">
        <title>Comparative genomic study of the Penicillium genus elucidates a diverse pangenome and 15 lateral gene transfer events.</title>
        <authorList>
            <person name="Petersen C."/>
            <person name="Sorensen T."/>
            <person name="Nielsen M.R."/>
            <person name="Sondergaard T.E."/>
            <person name="Sorensen J.L."/>
            <person name="Fitzpatrick D.A."/>
            <person name="Frisvad J.C."/>
            <person name="Nielsen K.L."/>
        </authorList>
    </citation>
    <scope>NUCLEOTIDE SEQUENCE</scope>
    <source>
        <strain evidence="1">IBT 35675</strain>
    </source>
</reference>
<proteinExistence type="predicted"/>
<dbReference type="Proteomes" id="UP001148299">
    <property type="component" value="Unassembled WGS sequence"/>
</dbReference>
<organism evidence="1 2">
    <name type="scientific">Penicillium brevicompactum</name>
    <dbReference type="NCBI Taxonomy" id="5074"/>
    <lineage>
        <taxon>Eukaryota</taxon>
        <taxon>Fungi</taxon>
        <taxon>Dikarya</taxon>
        <taxon>Ascomycota</taxon>
        <taxon>Pezizomycotina</taxon>
        <taxon>Eurotiomycetes</taxon>
        <taxon>Eurotiomycetidae</taxon>
        <taxon>Eurotiales</taxon>
        <taxon>Aspergillaceae</taxon>
        <taxon>Penicillium</taxon>
    </lineage>
</organism>
<evidence type="ECO:0000313" key="2">
    <source>
        <dbReference type="Proteomes" id="UP001148299"/>
    </source>
</evidence>
<comment type="caution">
    <text evidence="1">The sequence shown here is derived from an EMBL/GenBank/DDBJ whole genome shotgun (WGS) entry which is preliminary data.</text>
</comment>
<accession>A0A9W9UYQ1</accession>
<name>A0A9W9UYQ1_PENBR</name>
<keyword evidence="2" id="KW-1185">Reference proteome</keyword>
<dbReference type="AlphaFoldDB" id="A0A9W9UYQ1"/>